<accession>A0AAU7XGN0</accession>
<feature type="domain" description="Putative zinc-finger" evidence="1">
    <location>
        <begin position="4"/>
        <end position="38"/>
    </location>
</feature>
<reference evidence="2" key="1">
    <citation type="submission" date="2024-06" db="EMBL/GenBank/DDBJ databases">
        <title>Methylostella associata gen. nov., sp. nov., a novel Ancalomicrobiaceae-affiliated facultatively methylotrophic bacteria that feed on methanotrophs of the genus Methylococcus.</title>
        <authorList>
            <person name="Saltykova V."/>
            <person name="Danilova O.V."/>
            <person name="Oshkin I.Y."/>
            <person name="Belova S.E."/>
            <person name="Pimenov N.V."/>
            <person name="Dedysh S.N."/>
        </authorList>
    </citation>
    <scope>NUCLEOTIDE SEQUENCE</scope>
    <source>
        <strain evidence="2">S20</strain>
    </source>
</reference>
<dbReference type="AlphaFoldDB" id="A0AAU7XGN0"/>
<dbReference type="Pfam" id="PF13490">
    <property type="entry name" value="zf-HC2"/>
    <property type="match status" value="1"/>
</dbReference>
<name>A0AAU7XGN0_9HYPH</name>
<dbReference type="InterPro" id="IPR027383">
    <property type="entry name" value="Znf_put"/>
</dbReference>
<evidence type="ECO:0000313" key="2">
    <source>
        <dbReference type="EMBL" id="XBY45858.1"/>
    </source>
</evidence>
<evidence type="ECO:0000259" key="1">
    <source>
        <dbReference type="Pfam" id="PF13490"/>
    </source>
</evidence>
<proteinExistence type="predicted"/>
<sequence length="81" mass="8693">MLQCRDIPDRANAYIDREGSMASLAAVALHLTACTNCRRYMRGLRAVRRLAAASFRAESPDAALAALGLGDRSNTEPDQGA</sequence>
<dbReference type="RefSeq" id="WP_407050953.1">
    <property type="nucleotide sequence ID" value="NZ_CP158568.1"/>
</dbReference>
<gene>
    <name evidence="2" type="ORF">ABS361_06285</name>
</gene>
<protein>
    <submittedName>
        <fullName evidence="2">Zf-HC2 domain-containing protein</fullName>
    </submittedName>
</protein>
<dbReference type="KEGG" id="mflg:ABS361_06285"/>
<organism evidence="2">
    <name type="scientific">Methyloraptor flagellatus</name>
    <dbReference type="NCBI Taxonomy" id="3162530"/>
    <lineage>
        <taxon>Bacteria</taxon>
        <taxon>Pseudomonadati</taxon>
        <taxon>Pseudomonadota</taxon>
        <taxon>Alphaproteobacteria</taxon>
        <taxon>Hyphomicrobiales</taxon>
        <taxon>Ancalomicrobiaceae</taxon>
        <taxon>Methyloraptor</taxon>
    </lineage>
</organism>
<dbReference type="EMBL" id="CP158568">
    <property type="protein sequence ID" value="XBY45858.1"/>
    <property type="molecule type" value="Genomic_DNA"/>
</dbReference>